<dbReference type="GO" id="GO:0004672">
    <property type="term" value="F:protein kinase activity"/>
    <property type="evidence" value="ECO:0007669"/>
    <property type="project" value="InterPro"/>
</dbReference>
<evidence type="ECO:0000256" key="5">
    <source>
        <dbReference type="RuleBase" id="RU361277"/>
    </source>
</evidence>
<evidence type="ECO:0000313" key="7">
    <source>
        <dbReference type="EMBL" id="KAG0311819.1"/>
    </source>
</evidence>
<dbReference type="Pfam" id="PF00107">
    <property type="entry name" value="ADH_zinc_N"/>
    <property type="match status" value="1"/>
</dbReference>
<dbReference type="GO" id="GO:0008270">
    <property type="term" value="F:zinc ion binding"/>
    <property type="evidence" value="ECO:0007669"/>
    <property type="project" value="InterPro"/>
</dbReference>
<keyword evidence="8" id="KW-1185">Reference proteome</keyword>
<dbReference type="PROSITE" id="PS50011">
    <property type="entry name" value="PROTEIN_KINASE_DOM"/>
    <property type="match status" value="1"/>
</dbReference>
<protein>
    <recommendedName>
        <fullName evidence="6">Protein kinase domain-containing protein</fullName>
    </recommendedName>
</protein>
<keyword evidence="2 5" id="KW-0479">Metal-binding</keyword>
<dbReference type="CDD" id="cd08283">
    <property type="entry name" value="FDH_like_1"/>
    <property type="match status" value="1"/>
</dbReference>
<dbReference type="InterPro" id="IPR011009">
    <property type="entry name" value="Kinase-like_dom_sf"/>
</dbReference>
<dbReference type="InterPro" id="IPR002328">
    <property type="entry name" value="ADH_Zn_CS"/>
</dbReference>
<dbReference type="OrthoDB" id="3941538at2759"/>
<dbReference type="InterPro" id="IPR013149">
    <property type="entry name" value="ADH-like_C"/>
</dbReference>
<comment type="cofactor">
    <cofactor evidence="1 5">
        <name>Zn(2+)</name>
        <dbReference type="ChEBI" id="CHEBI:29105"/>
    </cofactor>
</comment>
<evidence type="ECO:0000313" key="8">
    <source>
        <dbReference type="Proteomes" id="UP000823405"/>
    </source>
</evidence>
<comment type="caution">
    <text evidence="7">The sequence shown here is derived from an EMBL/GenBank/DDBJ whole genome shotgun (WGS) entry which is preliminary data.</text>
</comment>
<gene>
    <name evidence="7" type="ORF">BGZ97_011624</name>
</gene>
<dbReference type="InterPro" id="IPR013154">
    <property type="entry name" value="ADH-like_N"/>
</dbReference>
<dbReference type="SUPFAM" id="SSF56112">
    <property type="entry name" value="Protein kinase-like (PK-like)"/>
    <property type="match status" value="1"/>
</dbReference>
<dbReference type="PROSITE" id="PS00059">
    <property type="entry name" value="ADH_ZINC"/>
    <property type="match status" value="1"/>
</dbReference>
<dbReference type="Pfam" id="PF08240">
    <property type="entry name" value="ADH_N"/>
    <property type="match status" value="1"/>
</dbReference>
<dbReference type="Gene3D" id="3.40.50.720">
    <property type="entry name" value="NAD(P)-binding Rossmann-like Domain"/>
    <property type="match status" value="1"/>
</dbReference>
<dbReference type="GO" id="GO:0005524">
    <property type="term" value="F:ATP binding"/>
    <property type="evidence" value="ECO:0007669"/>
    <property type="project" value="InterPro"/>
</dbReference>
<reference evidence="7" key="1">
    <citation type="journal article" date="2020" name="Fungal Divers.">
        <title>Resolving the Mortierellaceae phylogeny through synthesis of multi-gene phylogenetics and phylogenomics.</title>
        <authorList>
            <person name="Vandepol N."/>
            <person name="Liber J."/>
            <person name="Desiro A."/>
            <person name="Na H."/>
            <person name="Kennedy M."/>
            <person name="Barry K."/>
            <person name="Grigoriev I.V."/>
            <person name="Miller A.N."/>
            <person name="O'Donnell K."/>
            <person name="Stajich J.E."/>
            <person name="Bonito G."/>
        </authorList>
    </citation>
    <scope>NUCLEOTIDE SEQUENCE</scope>
    <source>
        <strain evidence="7">NVP60</strain>
    </source>
</reference>
<proteinExistence type="inferred from homology"/>
<evidence type="ECO:0000256" key="1">
    <source>
        <dbReference type="ARBA" id="ARBA00001947"/>
    </source>
</evidence>
<name>A0A9P6R5T8_9FUNG</name>
<evidence type="ECO:0000256" key="2">
    <source>
        <dbReference type="ARBA" id="ARBA00022723"/>
    </source>
</evidence>
<organism evidence="7 8">
    <name type="scientific">Linnemannia gamsii</name>
    <dbReference type="NCBI Taxonomy" id="64522"/>
    <lineage>
        <taxon>Eukaryota</taxon>
        <taxon>Fungi</taxon>
        <taxon>Fungi incertae sedis</taxon>
        <taxon>Mucoromycota</taxon>
        <taxon>Mortierellomycotina</taxon>
        <taxon>Mortierellomycetes</taxon>
        <taxon>Mortierellales</taxon>
        <taxon>Mortierellaceae</taxon>
        <taxon>Linnemannia</taxon>
    </lineage>
</organism>
<dbReference type="PANTHER" id="PTHR42813:SF1">
    <property type="entry name" value="DEHYDROGENASE, PUTATIVE (AFU_ORTHOLOGUE AFUA_5G03930)-RELATED"/>
    <property type="match status" value="1"/>
</dbReference>
<comment type="similarity">
    <text evidence="5">Belongs to the zinc-containing alcohol dehydrogenase family.</text>
</comment>
<evidence type="ECO:0000259" key="6">
    <source>
        <dbReference type="PROSITE" id="PS50011"/>
    </source>
</evidence>
<dbReference type="InterPro" id="IPR036291">
    <property type="entry name" value="NAD(P)-bd_dom_sf"/>
</dbReference>
<dbReference type="AlphaFoldDB" id="A0A9P6R5T8"/>
<dbReference type="SUPFAM" id="SSF50129">
    <property type="entry name" value="GroES-like"/>
    <property type="match status" value="1"/>
</dbReference>
<dbReference type="PANTHER" id="PTHR42813">
    <property type="entry name" value="ZINC-TYPE ALCOHOL DEHYDROGENASE-LIKE"/>
    <property type="match status" value="1"/>
</dbReference>
<accession>A0A9P6R5T8</accession>
<keyword evidence="3 5" id="KW-0862">Zinc</keyword>
<dbReference type="SUPFAM" id="SSF51735">
    <property type="entry name" value="NAD(P)-binding Rossmann-fold domains"/>
    <property type="match status" value="1"/>
</dbReference>
<dbReference type="GO" id="GO:0016491">
    <property type="term" value="F:oxidoreductase activity"/>
    <property type="evidence" value="ECO:0007669"/>
    <property type="project" value="UniProtKB-KW"/>
</dbReference>
<evidence type="ECO:0000256" key="3">
    <source>
        <dbReference type="ARBA" id="ARBA00022833"/>
    </source>
</evidence>
<dbReference type="InterPro" id="IPR000719">
    <property type="entry name" value="Prot_kinase_dom"/>
</dbReference>
<feature type="domain" description="Protein kinase" evidence="6">
    <location>
        <begin position="372"/>
        <end position="578"/>
    </location>
</feature>
<dbReference type="Gene3D" id="1.10.510.10">
    <property type="entry name" value="Transferase(Phosphotransferase) domain 1"/>
    <property type="match status" value="1"/>
</dbReference>
<dbReference type="Proteomes" id="UP000823405">
    <property type="component" value="Unassembled WGS sequence"/>
</dbReference>
<dbReference type="Gene3D" id="3.90.180.10">
    <property type="entry name" value="Medium-chain alcohol dehydrogenases, catalytic domain"/>
    <property type="match status" value="1"/>
</dbReference>
<dbReference type="EMBL" id="JAAAIN010000676">
    <property type="protein sequence ID" value="KAG0311819.1"/>
    <property type="molecule type" value="Genomic_DNA"/>
</dbReference>
<evidence type="ECO:0000256" key="4">
    <source>
        <dbReference type="ARBA" id="ARBA00023002"/>
    </source>
</evidence>
<sequence length="578" mass="63611">MATHIATNIAQSHFGEVPVVASNQDNQNTSPTDMLACCWMGKNKLEMKRVPKPEITDDEDVILRVTASTVCGSDLHLVHGEIMQLKTNEILGHECTGIVEKVGSKVTAVKPGDRVVAAFGVACGKCQFCLQKEFTACDCTNNSAVMEKLYGHRTGGGMGYSHFVGGFSGMQAEYCRVLYGNTNLLKIPPGLSDEKALYLSDVIPTSYHAIWEAGVREGEVIGVWGLGPIGLSVVQWLRNVCKASRIIVVDNVPQRLQLAKERWGAEVINFDENTDVAARVNELVPNGLDRSIDCAGFRYAKSLVHKIERAVGLETDTSETINEMVRSTKKFGTMALIADYAAYTNHLLIGGIMEKGLRLIGCGQAPIQRHWNECLRHIIEDRFDPTVILTHRFRLEDTVEVYKLFDQKHSGVMKVFLETRFSAPAAPGTPALVSQQGFFTQAGLFAAYLAAKQEQSFGILKQGGGGLIQITLHALPAPNAVTTSHEVMVYRNLTHAPAYEYFQDTELNHTVMENCKGGYPQATIAIGASTMGCLPKSPWGWLICMIGRFMHRDLKPADIMVEGDTIKICDFGMVRIYF</sequence>
<dbReference type="InterPro" id="IPR011032">
    <property type="entry name" value="GroES-like_sf"/>
</dbReference>
<keyword evidence="4" id="KW-0560">Oxidoreductase</keyword>